<accession>A0ABD0KP91</accession>
<evidence type="ECO:0000313" key="1">
    <source>
        <dbReference type="EMBL" id="KAK7488855.1"/>
    </source>
</evidence>
<protein>
    <submittedName>
        <fullName evidence="1">Uncharacterized protein</fullName>
    </submittedName>
</protein>
<dbReference type="EMBL" id="JACVVK020000145">
    <property type="protein sequence ID" value="KAK7488855.1"/>
    <property type="molecule type" value="Genomic_DNA"/>
</dbReference>
<organism evidence="1 2">
    <name type="scientific">Batillaria attramentaria</name>
    <dbReference type="NCBI Taxonomy" id="370345"/>
    <lineage>
        <taxon>Eukaryota</taxon>
        <taxon>Metazoa</taxon>
        <taxon>Spiralia</taxon>
        <taxon>Lophotrochozoa</taxon>
        <taxon>Mollusca</taxon>
        <taxon>Gastropoda</taxon>
        <taxon>Caenogastropoda</taxon>
        <taxon>Sorbeoconcha</taxon>
        <taxon>Cerithioidea</taxon>
        <taxon>Batillariidae</taxon>
        <taxon>Batillaria</taxon>
    </lineage>
</organism>
<dbReference type="Proteomes" id="UP001519460">
    <property type="component" value="Unassembled WGS sequence"/>
</dbReference>
<reference evidence="1 2" key="1">
    <citation type="journal article" date="2023" name="Sci. Data">
        <title>Genome assembly of the Korean intertidal mud-creeper Batillaria attramentaria.</title>
        <authorList>
            <person name="Patra A.K."/>
            <person name="Ho P.T."/>
            <person name="Jun S."/>
            <person name="Lee S.J."/>
            <person name="Kim Y."/>
            <person name="Won Y.J."/>
        </authorList>
    </citation>
    <scope>NUCLEOTIDE SEQUENCE [LARGE SCALE GENOMIC DNA]</scope>
    <source>
        <strain evidence="1">Wonlab-2016</strain>
    </source>
</reference>
<evidence type="ECO:0000313" key="2">
    <source>
        <dbReference type="Proteomes" id="UP001519460"/>
    </source>
</evidence>
<keyword evidence="2" id="KW-1185">Reference proteome</keyword>
<comment type="caution">
    <text evidence="1">The sequence shown here is derived from an EMBL/GenBank/DDBJ whole genome shotgun (WGS) entry which is preliminary data.</text>
</comment>
<dbReference type="AlphaFoldDB" id="A0ABD0KP91"/>
<feature type="non-terminal residue" evidence="1">
    <location>
        <position position="61"/>
    </location>
</feature>
<proteinExistence type="predicted"/>
<name>A0ABD0KP91_9CAEN</name>
<sequence>MDTGMLHVEGFLFCVFELRARRRKDVGKKAKSTKYGCCQLSHVGVPGSKFSHTIRCQVLFC</sequence>
<gene>
    <name evidence="1" type="ORF">BaRGS_00019812</name>
</gene>